<dbReference type="PANTHER" id="PTHR47091:SF1">
    <property type="entry name" value="ALPHA-PROTEIN KINASE 3"/>
    <property type="match status" value="1"/>
</dbReference>
<dbReference type="Gene3D" id="3.20.200.10">
    <property type="entry name" value="MHCK/EF2 kinase"/>
    <property type="match status" value="1"/>
</dbReference>
<feature type="region of interest" description="Disordered" evidence="6">
    <location>
        <begin position="151"/>
        <end position="221"/>
    </location>
</feature>
<evidence type="ECO:0000313" key="8">
    <source>
        <dbReference type="Ensembl" id="ENSPKIP00000026181.1"/>
    </source>
</evidence>
<keyword evidence="3" id="KW-0418">Kinase</keyword>
<keyword evidence="2" id="KW-0808">Transferase</keyword>
<dbReference type="GeneTree" id="ENSGT00940000158534"/>
<dbReference type="InterPro" id="IPR004166">
    <property type="entry name" value="a-kinase_dom"/>
</dbReference>
<evidence type="ECO:0000256" key="4">
    <source>
        <dbReference type="ARBA" id="ARBA00023157"/>
    </source>
</evidence>
<dbReference type="GO" id="GO:0005634">
    <property type="term" value="C:nucleus"/>
    <property type="evidence" value="ECO:0007669"/>
    <property type="project" value="TreeGrafter"/>
</dbReference>
<dbReference type="GO" id="GO:0055013">
    <property type="term" value="P:cardiac muscle cell development"/>
    <property type="evidence" value="ECO:0007669"/>
    <property type="project" value="TreeGrafter"/>
</dbReference>
<dbReference type="STRING" id="1676925.ENSPKIP00000026181"/>
<dbReference type="Proteomes" id="UP000261540">
    <property type="component" value="Unplaced"/>
</dbReference>
<sequence length="221" mass="24558">TMREYCKIFAAEARTKESFGPSVNPVYLMYRPGNMVPYATVETDLQGTYVRYCRQDSAGRLVMRNSSETEQKCCAFQHWIHQWTSGNLLVTQLEGVDMKITNVSVATKSRGYQGLSEEASPQVFEQFPSLHQCNYYCGLLGLRTLRSMESVQQSAKAKPSRSPLIARKMGGTSSPQQQRKGSHSPQTARKSTSSPKVVRKAGESGEGKATKQITAEATQDE</sequence>
<evidence type="ECO:0000313" key="9">
    <source>
        <dbReference type="Proteomes" id="UP000261540"/>
    </source>
</evidence>
<dbReference type="GO" id="GO:0005524">
    <property type="term" value="F:ATP binding"/>
    <property type="evidence" value="ECO:0007669"/>
    <property type="project" value="InterPro"/>
</dbReference>
<dbReference type="SMART" id="SM00811">
    <property type="entry name" value="Alpha_kinase"/>
    <property type="match status" value="1"/>
</dbReference>
<dbReference type="Pfam" id="PF02816">
    <property type="entry name" value="Alpha_kinase"/>
    <property type="match status" value="1"/>
</dbReference>
<feature type="compositionally biased region" description="Polar residues" evidence="6">
    <location>
        <begin position="211"/>
        <end position="221"/>
    </location>
</feature>
<reference evidence="8" key="2">
    <citation type="submission" date="2025-09" db="UniProtKB">
        <authorList>
            <consortium name="Ensembl"/>
        </authorList>
    </citation>
    <scope>IDENTIFICATION</scope>
</reference>
<feature type="compositionally biased region" description="Basic and acidic residues" evidence="6">
    <location>
        <begin position="200"/>
        <end position="209"/>
    </location>
</feature>
<evidence type="ECO:0000256" key="3">
    <source>
        <dbReference type="ARBA" id="ARBA00022777"/>
    </source>
</evidence>
<keyword evidence="9" id="KW-1185">Reference proteome</keyword>
<dbReference type="SUPFAM" id="SSF56112">
    <property type="entry name" value="Protein kinase-like (PK-like)"/>
    <property type="match status" value="1"/>
</dbReference>
<evidence type="ECO:0000259" key="7">
    <source>
        <dbReference type="PROSITE" id="PS51158"/>
    </source>
</evidence>
<keyword evidence="5" id="KW-0393">Immunoglobulin domain</keyword>
<protein>
    <recommendedName>
        <fullName evidence="7">Alpha-type protein kinase domain-containing protein</fullName>
    </recommendedName>
</protein>
<dbReference type="PANTHER" id="PTHR47091">
    <property type="entry name" value="ALPHA-PROTEIN KINASE 2-RELATED"/>
    <property type="match status" value="1"/>
</dbReference>
<dbReference type="InterPro" id="IPR011009">
    <property type="entry name" value="Kinase-like_dom_sf"/>
</dbReference>
<evidence type="ECO:0000256" key="1">
    <source>
        <dbReference type="ARBA" id="ARBA00022527"/>
    </source>
</evidence>
<organism evidence="8 9">
    <name type="scientific">Paramormyrops kingsleyae</name>
    <dbReference type="NCBI Taxonomy" id="1676925"/>
    <lineage>
        <taxon>Eukaryota</taxon>
        <taxon>Metazoa</taxon>
        <taxon>Chordata</taxon>
        <taxon>Craniata</taxon>
        <taxon>Vertebrata</taxon>
        <taxon>Euteleostomi</taxon>
        <taxon>Actinopterygii</taxon>
        <taxon>Neopterygii</taxon>
        <taxon>Teleostei</taxon>
        <taxon>Osteoglossocephala</taxon>
        <taxon>Osteoglossomorpha</taxon>
        <taxon>Osteoglossiformes</taxon>
        <taxon>Mormyridae</taxon>
        <taxon>Paramormyrops</taxon>
    </lineage>
</organism>
<evidence type="ECO:0000256" key="5">
    <source>
        <dbReference type="ARBA" id="ARBA00023319"/>
    </source>
</evidence>
<dbReference type="Ensembl" id="ENSPKIT00000006932.1">
    <property type="protein sequence ID" value="ENSPKIP00000026181.1"/>
    <property type="gene ID" value="ENSPKIG00000008766.1"/>
</dbReference>
<keyword evidence="1" id="KW-0723">Serine/threonine-protein kinase</keyword>
<reference evidence="8" key="1">
    <citation type="submission" date="2025-08" db="UniProtKB">
        <authorList>
            <consortium name="Ensembl"/>
        </authorList>
    </citation>
    <scope>IDENTIFICATION</scope>
</reference>
<evidence type="ECO:0000256" key="6">
    <source>
        <dbReference type="SAM" id="MobiDB-lite"/>
    </source>
</evidence>
<dbReference type="PROSITE" id="PS51158">
    <property type="entry name" value="ALPHA_KINASE"/>
    <property type="match status" value="1"/>
</dbReference>
<feature type="compositionally biased region" description="Polar residues" evidence="6">
    <location>
        <begin position="171"/>
        <end position="195"/>
    </location>
</feature>
<dbReference type="GO" id="GO:0004674">
    <property type="term" value="F:protein serine/threonine kinase activity"/>
    <property type="evidence" value="ECO:0007669"/>
    <property type="project" value="UniProtKB-KW"/>
</dbReference>
<dbReference type="AlphaFoldDB" id="A0A3B3S865"/>
<proteinExistence type="predicted"/>
<dbReference type="FunFam" id="3.20.200.10:FF:000003">
    <property type="entry name" value="alpha-protein kinase 3"/>
    <property type="match status" value="1"/>
</dbReference>
<evidence type="ECO:0000256" key="2">
    <source>
        <dbReference type="ARBA" id="ARBA00022679"/>
    </source>
</evidence>
<feature type="domain" description="Alpha-type protein kinase" evidence="7">
    <location>
        <begin position="1"/>
        <end position="145"/>
    </location>
</feature>
<keyword evidence="4" id="KW-1015">Disulfide bond</keyword>
<accession>A0A3B3S865</accession>
<name>A0A3B3S865_9TELE</name>